<dbReference type="PROSITE" id="PS51257">
    <property type="entry name" value="PROKAR_LIPOPROTEIN"/>
    <property type="match status" value="1"/>
</dbReference>
<reference evidence="1" key="1">
    <citation type="submission" date="2021-09" db="EMBL/GenBank/DDBJ databases">
        <title>Genome of Aequorivita sp. strain F47161.</title>
        <authorList>
            <person name="Wang Y."/>
        </authorList>
    </citation>
    <scope>NUCLEOTIDE SEQUENCE</scope>
    <source>
        <strain evidence="1">F47161</strain>
    </source>
</reference>
<evidence type="ECO:0000313" key="2">
    <source>
        <dbReference type="Proteomes" id="UP001139461"/>
    </source>
</evidence>
<dbReference type="SUPFAM" id="SSF75005">
    <property type="entry name" value="Arabinanase/levansucrase/invertase"/>
    <property type="match status" value="1"/>
</dbReference>
<organism evidence="1 2">
    <name type="scientific">Aequorivita vitellina</name>
    <dbReference type="NCBI Taxonomy" id="2874475"/>
    <lineage>
        <taxon>Bacteria</taxon>
        <taxon>Pseudomonadati</taxon>
        <taxon>Bacteroidota</taxon>
        <taxon>Flavobacteriia</taxon>
        <taxon>Flavobacteriales</taxon>
        <taxon>Flavobacteriaceae</taxon>
        <taxon>Aequorivita</taxon>
    </lineage>
</organism>
<dbReference type="InterPro" id="IPR023296">
    <property type="entry name" value="Glyco_hydro_beta-prop_sf"/>
</dbReference>
<comment type="caution">
    <text evidence="1">The sequence shown here is derived from an EMBL/GenBank/DDBJ whole genome shotgun (WGS) entry which is preliminary data.</text>
</comment>
<dbReference type="EMBL" id="JAIRBA010000016">
    <property type="protein sequence ID" value="MCG2419212.1"/>
    <property type="molecule type" value="Genomic_DNA"/>
</dbReference>
<proteinExistence type="predicted"/>
<protein>
    <submittedName>
        <fullName evidence="1">Uncharacterized protein</fullName>
    </submittedName>
</protein>
<keyword evidence="2" id="KW-1185">Reference proteome</keyword>
<sequence length="466" mass="53326">MKKTISLIIIISFFISCSNDDVEPIIVDETETGSEEIFPEGSLNHLFSNALISDKFNNIKRENPIEIIDYDGNNKIKTNYTYMEHLLVQTNNNRSWFVIQGSEASTVVEIESIDLENGWITLGETYLGSLNKNIGATIEFFNPFVNYDIINDRPLFNPYPTRVPEGVFNYIQPGGIIEKSDGTYVLLTPVIFGSHTKRSIYYATSENLEDWTFHDQKILSTDMIPFAKTNGNVFSSDNPYKLENNNFLVLLGVEQPNGNYTSAYMVIDEDLSIIQQPKEIMIPEWHGEDQNSFPLALTKFENNYRILFHKRNSASIDREIHEVIATNLFDALDHNNGIISSNVIHKGSNESGYLRGKADDASYIQFNSNLYILLGSEEISSNYLTSYNREYGLINWNGDTWKHDSRSPLIINPVQLYHKYPIYEWCWDHLGAFASPLIKNGYIYIYMAFGTDNPDYFISGIKIPIN</sequence>
<accession>A0A9X1QXK1</accession>
<name>A0A9X1QXK1_9FLAO</name>
<gene>
    <name evidence="1" type="ORF">K8089_09275</name>
</gene>
<dbReference type="Proteomes" id="UP001139461">
    <property type="component" value="Unassembled WGS sequence"/>
</dbReference>
<evidence type="ECO:0000313" key="1">
    <source>
        <dbReference type="EMBL" id="MCG2419212.1"/>
    </source>
</evidence>
<dbReference type="RefSeq" id="WP_237603000.1">
    <property type="nucleotide sequence ID" value="NZ_JAIRBA010000016.1"/>
</dbReference>
<dbReference type="AlphaFoldDB" id="A0A9X1QXK1"/>